<evidence type="ECO:0000256" key="7">
    <source>
        <dbReference type="SAM" id="Phobius"/>
    </source>
</evidence>
<dbReference type="SUPFAM" id="SSF103473">
    <property type="entry name" value="MFS general substrate transporter"/>
    <property type="match status" value="2"/>
</dbReference>
<feature type="transmembrane region" description="Helical" evidence="7">
    <location>
        <begin position="63"/>
        <end position="80"/>
    </location>
</feature>
<evidence type="ECO:0000259" key="8">
    <source>
        <dbReference type="PROSITE" id="PS50850"/>
    </source>
</evidence>
<evidence type="ECO:0000256" key="1">
    <source>
        <dbReference type="ARBA" id="ARBA00004651"/>
    </source>
</evidence>
<feature type="transmembrane region" description="Helical" evidence="7">
    <location>
        <begin position="302"/>
        <end position="321"/>
    </location>
</feature>
<feature type="transmembrane region" description="Helical" evidence="7">
    <location>
        <begin position="333"/>
        <end position="352"/>
    </location>
</feature>
<evidence type="ECO:0000256" key="4">
    <source>
        <dbReference type="ARBA" id="ARBA00022692"/>
    </source>
</evidence>
<dbReference type="InterPro" id="IPR020846">
    <property type="entry name" value="MFS_dom"/>
</dbReference>
<feature type="transmembrane region" description="Helical" evidence="7">
    <location>
        <begin position="92"/>
        <end position="115"/>
    </location>
</feature>
<feature type="transmembrane region" description="Helical" evidence="7">
    <location>
        <begin position="408"/>
        <end position="430"/>
    </location>
</feature>
<gene>
    <name evidence="9" type="ORF">G3T37_11285</name>
</gene>
<protein>
    <submittedName>
        <fullName evidence="9">MFS transporter</fullName>
    </submittedName>
</protein>
<evidence type="ECO:0000256" key="5">
    <source>
        <dbReference type="ARBA" id="ARBA00022989"/>
    </source>
</evidence>
<dbReference type="Proteomes" id="UP000479756">
    <property type="component" value="Unassembled WGS sequence"/>
</dbReference>
<reference evidence="9 10" key="1">
    <citation type="journal article" date="2014" name="Int. J. Syst. Evol. Microbiol.">
        <title>Description of Galbitalea soli gen. nov., sp. nov., and Frondihabitans sucicola sp. nov.</title>
        <authorList>
            <person name="Kim S.J."/>
            <person name="Lim J.M."/>
            <person name="Ahn J.H."/>
            <person name="Weon H.Y."/>
            <person name="Hamada M."/>
            <person name="Suzuki K."/>
            <person name="Ahn T.Y."/>
            <person name="Kwon S.W."/>
        </authorList>
    </citation>
    <scope>NUCLEOTIDE SEQUENCE [LARGE SCALE GENOMIC DNA]</scope>
    <source>
        <strain evidence="9 10">NBRC 108727</strain>
    </source>
</reference>
<feature type="transmembrane region" description="Helical" evidence="7">
    <location>
        <begin position="155"/>
        <end position="172"/>
    </location>
</feature>
<feature type="transmembrane region" description="Helical" evidence="7">
    <location>
        <begin position="358"/>
        <end position="377"/>
    </location>
</feature>
<dbReference type="PANTHER" id="PTHR42718:SF46">
    <property type="entry name" value="BLR6921 PROTEIN"/>
    <property type="match status" value="1"/>
</dbReference>
<dbReference type="CDD" id="cd17321">
    <property type="entry name" value="MFS_MMR_MDR_like"/>
    <property type="match status" value="1"/>
</dbReference>
<dbReference type="GO" id="GO:0005886">
    <property type="term" value="C:plasma membrane"/>
    <property type="evidence" value="ECO:0007669"/>
    <property type="project" value="UniProtKB-SubCell"/>
</dbReference>
<sequence length="547" mass="57217">MATINGSIVLISLPAIFTGIKLNPLEPGNTSYLLWMLMGYILVTAVLVVSFGRLGDIYGRVRIYNLGFVIFTLAAIALFFDPFTSGAGALWLIGWRVVQAVGGSMLFANSTAILTDAFPANRRGMALGINQIAAIAGTFFGLIIGGVLAEIDWRAVFFVSVPFGVLGTIWSYKSLHEVGARGTGKVDWPGNIVFGVGLTALLAGITYGIQPYGDSNTGWGNPWVLAGIIGGIILLVFFVFLELRVAEPMFNMRLFRIRAFAGGNLAALLASVGRGGLQFMLIIWLQGIWLPLHGYSYESTPLWAGIYLLPLTIGFLVAGPISGTLSDRFGARLLSTTGLLLVAATFIALLLIPVDFQYWAFAIITFLNGIGSGMFAAPNRTAIMNSVPATQRGAASGMSGTFQNAGNSLSIGIFFSLMISGLAATLPAALRSGLTAHGVAAATANGVAATPPVGSLFAAFLGYNPIQSLLGPKVLGTLNPADASALTGKEFFPHLIAAPFHSGLIIVFVAAAIMSVVGAIASLSSGGKYVHVDTTEIEQPAAALSKA</sequence>
<keyword evidence="10" id="KW-1185">Reference proteome</keyword>
<dbReference type="AlphaFoldDB" id="A0A7C9TRC4"/>
<feature type="transmembrane region" description="Helical" evidence="7">
    <location>
        <begin position="32"/>
        <end position="51"/>
    </location>
</feature>
<dbReference type="Pfam" id="PF07690">
    <property type="entry name" value="MFS_1"/>
    <property type="match status" value="2"/>
</dbReference>
<keyword evidence="6 7" id="KW-0472">Membrane</keyword>
<evidence type="ECO:0000256" key="6">
    <source>
        <dbReference type="ARBA" id="ARBA00023136"/>
    </source>
</evidence>
<organism evidence="9 10">
    <name type="scientific">Galbitalea soli</name>
    <dbReference type="NCBI Taxonomy" id="1268042"/>
    <lineage>
        <taxon>Bacteria</taxon>
        <taxon>Bacillati</taxon>
        <taxon>Actinomycetota</taxon>
        <taxon>Actinomycetes</taxon>
        <taxon>Micrococcales</taxon>
        <taxon>Microbacteriaceae</taxon>
        <taxon>Galbitalea</taxon>
    </lineage>
</organism>
<feature type="transmembrane region" description="Helical" evidence="7">
    <location>
        <begin position="127"/>
        <end position="149"/>
    </location>
</feature>
<dbReference type="EMBL" id="JAAGWZ010000003">
    <property type="protein sequence ID" value="NEM91938.1"/>
    <property type="molecule type" value="Genomic_DNA"/>
</dbReference>
<evidence type="ECO:0000256" key="2">
    <source>
        <dbReference type="ARBA" id="ARBA00022448"/>
    </source>
</evidence>
<keyword evidence="4 7" id="KW-0812">Transmembrane</keyword>
<dbReference type="PANTHER" id="PTHR42718">
    <property type="entry name" value="MAJOR FACILITATOR SUPERFAMILY MULTIDRUG TRANSPORTER MFSC"/>
    <property type="match status" value="1"/>
</dbReference>
<feature type="transmembrane region" description="Helical" evidence="7">
    <location>
        <begin position="264"/>
        <end position="290"/>
    </location>
</feature>
<dbReference type="Gene3D" id="1.20.1250.20">
    <property type="entry name" value="MFS general substrate transporter like domains"/>
    <property type="match status" value="2"/>
</dbReference>
<evidence type="ECO:0000256" key="3">
    <source>
        <dbReference type="ARBA" id="ARBA00022475"/>
    </source>
</evidence>
<feature type="domain" description="Major facilitator superfamily (MFS) profile" evidence="8">
    <location>
        <begin position="1"/>
        <end position="466"/>
    </location>
</feature>
<keyword evidence="5 7" id="KW-1133">Transmembrane helix</keyword>
<proteinExistence type="predicted"/>
<name>A0A7C9TRC4_9MICO</name>
<comment type="subcellular location">
    <subcellularLocation>
        <location evidence="1">Cell membrane</location>
        <topology evidence="1">Multi-pass membrane protein</topology>
    </subcellularLocation>
</comment>
<dbReference type="InterPro" id="IPR011701">
    <property type="entry name" value="MFS"/>
</dbReference>
<feature type="transmembrane region" description="Helical" evidence="7">
    <location>
        <begin position="192"/>
        <end position="210"/>
    </location>
</feature>
<feature type="transmembrane region" description="Helical" evidence="7">
    <location>
        <begin position="222"/>
        <end position="243"/>
    </location>
</feature>
<comment type="caution">
    <text evidence="9">The sequence shown here is derived from an EMBL/GenBank/DDBJ whole genome shotgun (WGS) entry which is preliminary data.</text>
</comment>
<accession>A0A7C9TRC4</accession>
<evidence type="ECO:0000313" key="10">
    <source>
        <dbReference type="Proteomes" id="UP000479756"/>
    </source>
</evidence>
<dbReference type="PROSITE" id="PS50850">
    <property type="entry name" value="MFS"/>
    <property type="match status" value="1"/>
</dbReference>
<keyword evidence="3" id="KW-1003">Cell membrane</keyword>
<dbReference type="GO" id="GO:0022857">
    <property type="term" value="F:transmembrane transporter activity"/>
    <property type="evidence" value="ECO:0007669"/>
    <property type="project" value="InterPro"/>
</dbReference>
<feature type="transmembrane region" description="Helical" evidence="7">
    <location>
        <begin position="500"/>
        <end position="521"/>
    </location>
</feature>
<dbReference type="InterPro" id="IPR036259">
    <property type="entry name" value="MFS_trans_sf"/>
</dbReference>
<evidence type="ECO:0000313" key="9">
    <source>
        <dbReference type="EMBL" id="NEM91938.1"/>
    </source>
</evidence>
<keyword evidence="2" id="KW-0813">Transport</keyword>